<dbReference type="EMBL" id="MN740798">
    <property type="protein sequence ID" value="QHU12164.1"/>
    <property type="molecule type" value="Genomic_DNA"/>
</dbReference>
<name>A0A6C0K7R6_9ZZZZ</name>
<reference evidence="1" key="1">
    <citation type="journal article" date="2020" name="Nature">
        <title>Giant virus diversity and host interactions through global metagenomics.</title>
        <authorList>
            <person name="Schulz F."/>
            <person name="Roux S."/>
            <person name="Paez-Espino D."/>
            <person name="Jungbluth S."/>
            <person name="Walsh D.A."/>
            <person name="Denef V.J."/>
            <person name="McMahon K.D."/>
            <person name="Konstantinidis K.T."/>
            <person name="Eloe-Fadrosh E.A."/>
            <person name="Kyrpides N.C."/>
            <person name="Woyke T."/>
        </authorList>
    </citation>
    <scope>NUCLEOTIDE SEQUENCE</scope>
    <source>
        <strain evidence="1">GVMAG-S-1101171-110</strain>
    </source>
</reference>
<proteinExistence type="predicted"/>
<sequence>MSDCNGDGFCLRQGDGPNGYELNDCPHKCVPEECPNFKVCGSINPKAILQCHKGTCMNCAAMFGKPPSYKGKLIFYDSVECPVCLDTKPGVKQPNCDHIICIDCFTRCQYGEKIQQPVFPYSRDIEDEYDNAPDDPKWLNDLLIKKYKEEWLLYEIAVDDNYMKEQGLRVCGLCRK</sequence>
<protein>
    <recommendedName>
        <fullName evidence="2">RING-type domain-containing protein</fullName>
    </recommendedName>
</protein>
<organism evidence="1">
    <name type="scientific">viral metagenome</name>
    <dbReference type="NCBI Taxonomy" id="1070528"/>
    <lineage>
        <taxon>unclassified sequences</taxon>
        <taxon>metagenomes</taxon>
        <taxon>organismal metagenomes</taxon>
    </lineage>
</organism>
<evidence type="ECO:0000313" key="1">
    <source>
        <dbReference type="EMBL" id="QHU12164.1"/>
    </source>
</evidence>
<evidence type="ECO:0008006" key="2">
    <source>
        <dbReference type="Google" id="ProtNLM"/>
    </source>
</evidence>
<dbReference type="AlphaFoldDB" id="A0A6C0K7R6"/>
<accession>A0A6C0K7R6</accession>
<dbReference type="SUPFAM" id="SSF57850">
    <property type="entry name" value="RING/U-box"/>
    <property type="match status" value="1"/>
</dbReference>